<dbReference type="GO" id="GO:0051301">
    <property type="term" value="P:cell division"/>
    <property type="evidence" value="ECO:0007669"/>
    <property type="project" value="UniProtKB-KW"/>
</dbReference>
<name>A0A7Y9FID6_9CELL</name>
<dbReference type="Pfam" id="PF04977">
    <property type="entry name" value="DivIC"/>
    <property type="match status" value="1"/>
</dbReference>
<accession>A0A7Y9FID6</accession>
<keyword evidence="2" id="KW-0132">Cell division</keyword>
<feature type="compositionally biased region" description="Polar residues" evidence="1">
    <location>
        <begin position="141"/>
        <end position="157"/>
    </location>
</feature>
<keyword evidence="2" id="KW-0131">Cell cycle</keyword>
<proteinExistence type="predicted"/>
<reference evidence="2 3" key="1">
    <citation type="submission" date="2020-07" db="EMBL/GenBank/DDBJ databases">
        <title>Sequencing the genomes of 1000 actinobacteria strains.</title>
        <authorList>
            <person name="Klenk H.-P."/>
        </authorList>
    </citation>
    <scope>NUCLEOTIDE SEQUENCE [LARGE SCALE GENOMIC DNA]</scope>
    <source>
        <strain evidence="2 3">DSM 24482</strain>
    </source>
</reference>
<evidence type="ECO:0000313" key="2">
    <source>
        <dbReference type="EMBL" id="NYD87472.1"/>
    </source>
</evidence>
<protein>
    <submittedName>
        <fullName evidence="2">Cell division protein FtsB</fullName>
    </submittedName>
</protein>
<dbReference type="Proteomes" id="UP000577956">
    <property type="component" value="Unassembled WGS sequence"/>
</dbReference>
<dbReference type="RefSeq" id="WP_140459963.1">
    <property type="nucleotide sequence ID" value="NZ_BAABFI010000007.1"/>
</dbReference>
<dbReference type="AlphaFoldDB" id="A0A7Y9FID6"/>
<evidence type="ECO:0000313" key="3">
    <source>
        <dbReference type="Proteomes" id="UP000577956"/>
    </source>
</evidence>
<feature type="region of interest" description="Disordered" evidence="1">
    <location>
        <begin position="124"/>
        <end position="157"/>
    </location>
</feature>
<dbReference type="EMBL" id="JACCBK010000001">
    <property type="protein sequence ID" value="NYD87472.1"/>
    <property type="molecule type" value="Genomic_DNA"/>
</dbReference>
<comment type="caution">
    <text evidence="2">The sequence shown here is derived from an EMBL/GenBank/DDBJ whole genome shotgun (WGS) entry which is preliminary data.</text>
</comment>
<evidence type="ECO:0000256" key="1">
    <source>
        <dbReference type="SAM" id="MobiDB-lite"/>
    </source>
</evidence>
<organism evidence="2 3">
    <name type="scientific">Cellulomonas oligotrophica</name>
    <dbReference type="NCBI Taxonomy" id="931536"/>
    <lineage>
        <taxon>Bacteria</taxon>
        <taxon>Bacillati</taxon>
        <taxon>Actinomycetota</taxon>
        <taxon>Actinomycetes</taxon>
        <taxon>Micrococcales</taxon>
        <taxon>Cellulomonadaceae</taxon>
        <taxon>Cellulomonas</taxon>
    </lineage>
</organism>
<gene>
    <name evidence="2" type="ORF">BKA21_003021</name>
</gene>
<dbReference type="InterPro" id="IPR007060">
    <property type="entry name" value="FtsL/DivIC"/>
</dbReference>
<sequence>MFTVRAMVLTLVVLLAFVLVYPTLTTYLQHRAELQALRSEHAAAVETNEDLRAELQRWDDPAYVTAQARERLSFVMPGETAFLVVDPDAVVEEEPVAEGAVTPEAGGSTSPWYATVWESVEMAGEMEVGQEDADPAGAPAGSTTGDDPSTTAPASGG</sequence>